<dbReference type="InterPro" id="IPR036322">
    <property type="entry name" value="WD40_repeat_dom_sf"/>
</dbReference>
<proteinExistence type="predicted"/>
<reference evidence="5 6" key="1">
    <citation type="submission" date="2024-05" db="EMBL/GenBank/DDBJ databases">
        <authorList>
            <person name="Wallberg A."/>
        </authorList>
    </citation>
    <scope>NUCLEOTIDE SEQUENCE [LARGE SCALE GENOMIC DNA]</scope>
</reference>
<dbReference type="InterPro" id="IPR050630">
    <property type="entry name" value="WD_repeat_EMAP"/>
</dbReference>
<keyword evidence="6" id="KW-1185">Reference proteome</keyword>
<dbReference type="GO" id="GO:0000226">
    <property type="term" value="P:microtubule cytoskeleton organization"/>
    <property type="evidence" value="ECO:0007669"/>
    <property type="project" value="TreeGrafter"/>
</dbReference>
<feature type="non-terminal residue" evidence="5">
    <location>
        <position position="402"/>
    </location>
</feature>
<dbReference type="EMBL" id="CAXKWB010007260">
    <property type="protein sequence ID" value="CAL4086301.1"/>
    <property type="molecule type" value="Genomic_DNA"/>
</dbReference>
<evidence type="ECO:0000313" key="6">
    <source>
        <dbReference type="Proteomes" id="UP001497623"/>
    </source>
</evidence>
<organism evidence="5 6">
    <name type="scientific">Meganyctiphanes norvegica</name>
    <name type="common">Northern krill</name>
    <name type="synonym">Thysanopoda norvegica</name>
    <dbReference type="NCBI Taxonomy" id="48144"/>
    <lineage>
        <taxon>Eukaryota</taxon>
        <taxon>Metazoa</taxon>
        <taxon>Ecdysozoa</taxon>
        <taxon>Arthropoda</taxon>
        <taxon>Crustacea</taxon>
        <taxon>Multicrustacea</taxon>
        <taxon>Malacostraca</taxon>
        <taxon>Eumalacostraca</taxon>
        <taxon>Eucarida</taxon>
        <taxon>Euphausiacea</taxon>
        <taxon>Euphausiidae</taxon>
        <taxon>Meganyctiphanes</taxon>
    </lineage>
</organism>
<evidence type="ECO:0000259" key="4">
    <source>
        <dbReference type="Pfam" id="PF23414"/>
    </source>
</evidence>
<dbReference type="SMART" id="SM00320">
    <property type="entry name" value="WD40"/>
    <property type="match status" value="7"/>
</dbReference>
<evidence type="ECO:0000256" key="3">
    <source>
        <dbReference type="PROSITE-ProRule" id="PRU00221"/>
    </source>
</evidence>
<dbReference type="Pfam" id="PF00400">
    <property type="entry name" value="WD40"/>
    <property type="match status" value="1"/>
</dbReference>
<dbReference type="InterPro" id="IPR015943">
    <property type="entry name" value="WD40/YVTN_repeat-like_dom_sf"/>
</dbReference>
<evidence type="ECO:0000256" key="2">
    <source>
        <dbReference type="ARBA" id="ARBA00022737"/>
    </source>
</evidence>
<accession>A0AAV2QIC6</accession>
<comment type="caution">
    <text evidence="5">The sequence shown here is derived from an EMBL/GenBank/DDBJ whole genome shotgun (WGS) entry which is preliminary data.</text>
</comment>
<dbReference type="PANTHER" id="PTHR13720:SF55">
    <property type="entry name" value="ECHINODERM MICROTUBULE-ASSOCIATED PROTEIN-LIKE CG42247"/>
    <property type="match status" value="1"/>
</dbReference>
<dbReference type="Gene3D" id="2.130.10.10">
    <property type="entry name" value="YVTN repeat-like/Quinoprotein amine dehydrogenase"/>
    <property type="match status" value="1"/>
</dbReference>
<sequence length="402" mass="45091">MDFMNFYRLLLFIDFMKNIDEKPSIFIFDQGKIFKYAFTLYAHSGPINDLQMLSEGTVLSGGDRDRRIVAWDADEDFEKITETKLPDQAGGIRSIYPQRPGSNDGNIYVGTVKNMVLEGSLQRRFNQVIFGHSKQLWGLAVNQLDGTVATAGYDKHIIKWRDNQLDWRIQAQSECVSVAVHPQGTVIAAGTIDGHLIVLNANTGLHVATVRVCGSPLSCISYNPGGEILSVGSQNGSLYLYKSTKDGFVYNRFSRMGGAHPLSGIDWSVSGKYIQTVTSDYDVAYWNLRDFTRVKNALDVRNETWVTQTCPLGYMIHGDWGGNKDSPVQVSVDRGPHGDVLVAGDTDGYIRLYRYPVLSSQASYHKYKCYTSYVSSVRFSYTDNYVYSIGDTDAALMRWRLT</sequence>
<keyword evidence="2" id="KW-0677">Repeat</keyword>
<evidence type="ECO:0000256" key="1">
    <source>
        <dbReference type="ARBA" id="ARBA00022574"/>
    </source>
</evidence>
<dbReference type="GO" id="GO:0008017">
    <property type="term" value="F:microtubule binding"/>
    <property type="evidence" value="ECO:0007669"/>
    <property type="project" value="TreeGrafter"/>
</dbReference>
<name>A0AAV2QIC6_MEGNR</name>
<evidence type="ECO:0000313" key="5">
    <source>
        <dbReference type="EMBL" id="CAL4086301.1"/>
    </source>
</evidence>
<protein>
    <recommendedName>
        <fullName evidence="4">EML-like second beta-propeller domain-containing protein</fullName>
    </recommendedName>
</protein>
<keyword evidence="1 3" id="KW-0853">WD repeat</keyword>
<feature type="repeat" description="WD" evidence="3">
    <location>
        <begin position="40"/>
        <end position="72"/>
    </location>
</feature>
<dbReference type="Pfam" id="PF23414">
    <property type="entry name" value="Beta-prop_EML_2"/>
    <property type="match status" value="1"/>
</dbReference>
<gene>
    <name evidence="5" type="ORF">MNOR_LOCUS12967</name>
</gene>
<dbReference type="InterPro" id="IPR055442">
    <property type="entry name" value="Beta-prop_EML-like_2nd"/>
</dbReference>
<feature type="domain" description="EML-like second beta-propeller" evidence="4">
    <location>
        <begin position="136"/>
        <end position="401"/>
    </location>
</feature>
<dbReference type="InterPro" id="IPR001680">
    <property type="entry name" value="WD40_rpt"/>
</dbReference>
<dbReference type="AlphaFoldDB" id="A0AAV2QIC6"/>
<dbReference type="SUPFAM" id="SSF50978">
    <property type="entry name" value="WD40 repeat-like"/>
    <property type="match status" value="1"/>
</dbReference>
<dbReference type="PANTHER" id="PTHR13720">
    <property type="entry name" value="WD-40 REPEAT PROTEIN"/>
    <property type="match status" value="1"/>
</dbReference>
<dbReference type="Proteomes" id="UP001497623">
    <property type="component" value="Unassembled WGS sequence"/>
</dbReference>
<dbReference type="PROSITE" id="PS50082">
    <property type="entry name" value="WD_REPEATS_2"/>
    <property type="match status" value="1"/>
</dbReference>
<dbReference type="GO" id="GO:0072686">
    <property type="term" value="C:mitotic spindle"/>
    <property type="evidence" value="ECO:0007669"/>
    <property type="project" value="TreeGrafter"/>
</dbReference>